<evidence type="ECO:0000313" key="2">
    <source>
        <dbReference type="EMBL" id="KAA6368086.1"/>
    </source>
</evidence>
<accession>A0A5J4UBA2</accession>
<dbReference type="EMBL" id="SNRW01017696">
    <property type="protein sequence ID" value="KAA6368086.1"/>
    <property type="molecule type" value="Genomic_DNA"/>
</dbReference>
<comment type="caution">
    <text evidence="2">The sequence shown here is derived from an EMBL/GenBank/DDBJ whole genome shotgun (WGS) entry which is preliminary data.</text>
</comment>
<organism evidence="2 3">
    <name type="scientific">Streblomastix strix</name>
    <dbReference type="NCBI Taxonomy" id="222440"/>
    <lineage>
        <taxon>Eukaryota</taxon>
        <taxon>Metamonada</taxon>
        <taxon>Preaxostyla</taxon>
        <taxon>Oxymonadida</taxon>
        <taxon>Streblomastigidae</taxon>
        <taxon>Streblomastix</taxon>
    </lineage>
</organism>
<feature type="region of interest" description="Disordered" evidence="1">
    <location>
        <begin position="171"/>
        <end position="199"/>
    </location>
</feature>
<dbReference type="OrthoDB" id="10261408at2759"/>
<evidence type="ECO:0000313" key="3">
    <source>
        <dbReference type="Proteomes" id="UP000324800"/>
    </source>
</evidence>
<reference evidence="2 3" key="1">
    <citation type="submission" date="2019-03" db="EMBL/GenBank/DDBJ databases">
        <title>Single cell metagenomics reveals metabolic interactions within the superorganism composed of flagellate Streblomastix strix and complex community of Bacteroidetes bacteria on its surface.</title>
        <authorList>
            <person name="Treitli S.C."/>
            <person name="Kolisko M."/>
            <person name="Husnik F."/>
            <person name="Keeling P."/>
            <person name="Hampl V."/>
        </authorList>
    </citation>
    <scope>NUCLEOTIDE SEQUENCE [LARGE SCALE GENOMIC DNA]</scope>
    <source>
        <strain evidence="2">ST1C</strain>
    </source>
</reference>
<dbReference type="AlphaFoldDB" id="A0A5J4UBA2"/>
<evidence type="ECO:0000256" key="1">
    <source>
        <dbReference type="SAM" id="MobiDB-lite"/>
    </source>
</evidence>
<gene>
    <name evidence="2" type="ORF">EZS28_036387</name>
</gene>
<feature type="region of interest" description="Disordered" evidence="1">
    <location>
        <begin position="129"/>
        <end position="149"/>
    </location>
</feature>
<proteinExistence type="predicted"/>
<dbReference type="Proteomes" id="UP000324800">
    <property type="component" value="Unassembled WGS sequence"/>
</dbReference>
<protein>
    <submittedName>
        <fullName evidence="2">Uncharacterized protein</fullName>
    </submittedName>
</protein>
<sequence length="417" mass="48248">MKIEAENHTRIAEQEKVDTLSKLDEMKQEKIKILAENDKVKQEKINSLNERDKIIEERNQLQIDNERAIAERDRLRIENNRIIEQSNLIQSDNERVQTERNRIIEERNQQQRDNQIALADINRERIEKEKAYSERDQEKNRANIAEQEKQKELQEKQKALSEIDKLKQKVKITEQEKQKEIQEKQKAQSERDQEKRRADTEHAEVIRLTAEITRLNQSLLSVPSSINIISYQSIIPNPVHMKQQENKIIRTNKGDRSTVAFNPVITSGIVRFGGFFKDHPSSYNFIIGIADSSAVFGSNEGSAKGENIRKTVSYYKDGDLTHIEGIIKGNSRIEENKTVAMEVNMNIRPLPSSINIISYQSIIPNPVHMKQQENKRIRTNKGDRSTVAFNPVITSGIVRFGGFFKDHPSSYNFSMSI</sequence>
<name>A0A5J4UBA2_9EUKA</name>